<dbReference type="GO" id="GO:0003735">
    <property type="term" value="F:structural constituent of ribosome"/>
    <property type="evidence" value="ECO:0007669"/>
    <property type="project" value="TreeGrafter"/>
</dbReference>
<dbReference type="Proteomes" id="UP000836788">
    <property type="component" value="Chromosome 10"/>
</dbReference>
<dbReference type="EMBL" id="OU594951">
    <property type="protein sequence ID" value="CAG9278530.1"/>
    <property type="molecule type" value="Genomic_DNA"/>
</dbReference>
<sequence>MTMLHSVRLMRSMPSRMLFNLRSVKKSSVPMSVTFSAAAGNLNIYDEKQADEEERRRVELYKEIDNMKGRGFTDPWDLEDLMNSKTTYADLPDWSPALVSRLSQERVKIHPDKIPTLSTLARIPLPPPPPPHPGHGQLKLYALQRKRAIFKIIAEKVEAMVEPEISRIKEIVSWEDKQDAVDELFERVEFSLREKEEILGKHPLFSSWVEKALEQYLQRVQRSQEIDHNDAEHKDSTTENTTSMDEDALPTAEQDSAALPVFLDCFSESDSEEENSPKILHPLKLFERGQNLGRMIEEWDLAAHKTSKRIMIRQCTRQIAQALEGPVAPRVFVHGQKGVGKTATLASVVASARKSGHIVMYFSDGDHMSKNGFYIEPNAKRPGIFDLPILSGQACQQLLDCHKADLEEFSISRETLEVYFTADQVNRLSGLTGEEMKLVEVLELAVEKTAVAPMCYAAAVDALMKQEKKPFLIVSDDFNSFFQPGFYFHADYDYDVKKAIPYEQISLFKPVLDAMALTADEGTDPRTPMMMKQGGIVVGISESRAVGRKITDQLGVNARLQASNDAVPMIVCEVPRLSSIEVEHMLANYEAIGFGKLRLDQGDVVLNDDEVTYLRVVSSGVAQNLMDVCIM</sequence>
<name>A0A8J9WZL6_PHATR</name>
<feature type="compositionally biased region" description="Basic and acidic residues" evidence="8">
    <location>
        <begin position="223"/>
        <end position="237"/>
    </location>
</feature>
<organism evidence="9">
    <name type="scientific">Phaeodactylum tricornutum</name>
    <name type="common">Diatom</name>
    <dbReference type="NCBI Taxonomy" id="2850"/>
    <lineage>
        <taxon>Eukaryota</taxon>
        <taxon>Sar</taxon>
        <taxon>Stramenopiles</taxon>
        <taxon>Ochrophyta</taxon>
        <taxon>Bacillariophyta</taxon>
        <taxon>Bacillariophyceae</taxon>
        <taxon>Bacillariophycidae</taxon>
        <taxon>Naviculales</taxon>
        <taxon>Phaeodactylaceae</taxon>
        <taxon>Phaeodactylum</taxon>
    </lineage>
</organism>
<keyword evidence="3" id="KW-0809">Transit peptide</keyword>
<keyword evidence="6" id="KW-0687">Ribonucleoprotein</keyword>
<comment type="similarity">
    <text evidence="2">Belongs to the mitochondrion-specific ribosomal protein mS29 family.</text>
</comment>
<evidence type="ECO:0000256" key="7">
    <source>
        <dbReference type="ARBA" id="ARBA00035140"/>
    </source>
</evidence>
<evidence type="ECO:0000256" key="8">
    <source>
        <dbReference type="SAM" id="MobiDB-lite"/>
    </source>
</evidence>
<gene>
    <name evidence="9" type="ORF">PTTT1_LOCUS7219</name>
</gene>
<evidence type="ECO:0000256" key="1">
    <source>
        <dbReference type="ARBA" id="ARBA00004173"/>
    </source>
</evidence>
<evidence type="ECO:0000313" key="9">
    <source>
        <dbReference type="EMBL" id="CAG9278530.1"/>
    </source>
</evidence>
<comment type="subcellular location">
    <subcellularLocation>
        <location evidence="1">Mitochondrion</location>
    </subcellularLocation>
</comment>
<reference evidence="9" key="1">
    <citation type="submission" date="2022-02" db="EMBL/GenBank/DDBJ databases">
        <authorList>
            <person name="Giguere J D."/>
        </authorList>
    </citation>
    <scope>NUCLEOTIDE SEQUENCE</scope>
    <source>
        <strain evidence="9">CCAP 1055/1</strain>
    </source>
</reference>
<feature type="region of interest" description="Disordered" evidence="8">
    <location>
        <begin position="223"/>
        <end position="246"/>
    </location>
</feature>
<dbReference type="PANTHER" id="PTHR12810">
    <property type="entry name" value="MITOCHONDRIAL 28S RIBOSOMAL PROTEIN S29"/>
    <property type="match status" value="1"/>
</dbReference>
<keyword evidence="4" id="KW-0689">Ribosomal protein</keyword>
<keyword evidence="5" id="KW-0496">Mitochondrion</keyword>
<dbReference type="GO" id="GO:0005763">
    <property type="term" value="C:mitochondrial small ribosomal subunit"/>
    <property type="evidence" value="ECO:0007669"/>
    <property type="project" value="TreeGrafter"/>
</dbReference>
<protein>
    <recommendedName>
        <fullName evidence="7">Small ribosomal subunit protein mS29</fullName>
    </recommendedName>
</protein>
<dbReference type="AlphaFoldDB" id="A0A8J9WZL6"/>
<dbReference type="PANTHER" id="PTHR12810:SF0">
    <property type="entry name" value="SMALL RIBOSOMAL SUBUNIT PROTEIN MS29"/>
    <property type="match status" value="1"/>
</dbReference>
<proteinExistence type="inferred from homology"/>
<evidence type="ECO:0000256" key="5">
    <source>
        <dbReference type="ARBA" id="ARBA00023128"/>
    </source>
</evidence>
<evidence type="ECO:0000256" key="6">
    <source>
        <dbReference type="ARBA" id="ARBA00023274"/>
    </source>
</evidence>
<dbReference type="Pfam" id="PF10236">
    <property type="entry name" value="DAP3"/>
    <property type="match status" value="1"/>
</dbReference>
<evidence type="ECO:0000256" key="3">
    <source>
        <dbReference type="ARBA" id="ARBA00022946"/>
    </source>
</evidence>
<evidence type="ECO:0000256" key="4">
    <source>
        <dbReference type="ARBA" id="ARBA00022980"/>
    </source>
</evidence>
<dbReference type="InterPro" id="IPR019368">
    <property type="entry name" value="Ribosomal_mS29"/>
</dbReference>
<accession>A0A8J9WZL6</accession>
<evidence type="ECO:0000256" key="2">
    <source>
        <dbReference type="ARBA" id="ARBA00009863"/>
    </source>
</evidence>